<sequence>MAKFKFTNDALQIELSFWERLGSMSRNRQIPFSEIAQVEAVEEVKMRIFGNRMMGTGLPKVAVLGHFRKDKKRMLVYWVRPQQAVILDLNSGPYRRMILGCSDARALAKEITSHLPV</sequence>
<evidence type="ECO:0000259" key="1">
    <source>
        <dbReference type="Pfam" id="PF10882"/>
    </source>
</evidence>
<dbReference type="InterPro" id="IPR027783">
    <property type="entry name" value="Bacterial_PH-related"/>
</dbReference>
<dbReference type="Pfam" id="PF10882">
    <property type="entry name" value="bPH_5"/>
    <property type="match status" value="1"/>
</dbReference>
<protein>
    <submittedName>
        <fullName evidence="2">Unannotated protein</fullName>
    </submittedName>
</protein>
<dbReference type="AlphaFoldDB" id="A0A6J6N229"/>
<gene>
    <name evidence="2" type="ORF">UFOPK2373_00225</name>
</gene>
<name>A0A6J6N229_9ZZZZ</name>
<evidence type="ECO:0000313" key="2">
    <source>
        <dbReference type="EMBL" id="CAB4680650.1"/>
    </source>
</evidence>
<reference evidence="2" key="1">
    <citation type="submission" date="2020-05" db="EMBL/GenBank/DDBJ databases">
        <authorList>
            <person name="Chiriac C."/>
            <person name="Salcher M."/>
            <person name="Ghai R."/>
            <person name="Kavagutti S V."/>
        </authorList>
    </citation>
    <scope>NUCLEOTIDE SEQUENCE</scope>
</reference>
<dbReference type="EMBL" id="CAEZXL010000023">
    <property type="protein sequence ID" value="CAB4680650.1"/>
    <property type="molecule type" value="Genomic_DNA"/>
</dbReference>
<feature type="domain" description="Bacterial Pleckstrin homology" evidence="1">
    <location>
        <begin position="24"/>
        <end position="94"/>
    </location>
</feature>
<proteinExistence type="predicted"/>
<accession>A0A6J6N229</accession>
<organism evidence="2">
    <name type="scientific">freshwater metagenome</name>
    <dbReference type="NCBI Taxonomy" id="449393"/>
    <lineage>
        <taxon>unclassified sequences</taxon>
        <taxon>metagenomes</taxon>
        <taxon>ecological metagenomes</taxon>
    </lineage>
</organism>